<name>A0AAD9Z848_9LECA</name>
<gene>
    <name evidence="1" type="ORF">OEA41_006614</name>
</gene>
<sequence length="126" mass="13955">MKPDTPQTSHGSTSAAPSIITVVSAARKASHGLHQLKALKDAPKGLDDILAEFTRTETVLQAFRNLPSNNPERSPDLATVLSMAERKLHELDALICYTLTKACSSDRVDRVQWIRKRLEGENYADR</sequence>
<comment type="caution">
    <text evidence="1">The sequence shown here is derived from an EMBL/GenBank/DDBJ whole genome shotgun (WGS) entry which is preliminary data.</text>
</comment>
<evidence type="ECO:0000313" key="1">
    <source>
        <dbReference type="EMBL" id="KAK3173285.1"/>
    </source>
</evidence>
<proteinExistence type="predicted"/>
<accession>A0AAD9Z848</accession>
<evidence type="ECO:0000313" key="2">
    <source>
        <dbReference type="Proteomes" id="UP001276659"/>
    </source>
</evidence>
<organism evidence="1 2">
    <name type="scientific">Lepraria neglecta</name>
    <dbReference type="NCBI Taxonomy" id="209136"/>
    <lineage>
        <taxon>Eukaryota</taxon>
        <taxon>Fungi</taxon>
        <taxon>Dikarya</taxon>
        <taxon>Ascomycota</taxon>
        <taxon>Pezizomycotina</taxon>
        <taxon>Lecanoromycetes</taxon>
        <taxon>OSLEUM clade</taxon>
        <taxon>Lecanoromycetidae</taxon>
        <taxon>Lecanorales</taxon>
        <taxon>Lecanorineae</taxon>
        <taxon>Stereocaulaceae</taxon>
        <taxon>Lepraria</taxon>
    </lineage>
</organism>
<dbReference type="AlphaFoldDB" id="A0AAD9Z848"/>
<keyword evidence="2" id="KW-1185">Reference proteome</keyword>
<reference evidence="1" key="1">
    <citation type="submission" date="2022-11" db="EMBL/GenBank/DDBJ databases">
        <title>Chromosomal genome sequence assembly and mating type (MAT) locus characterization of the leprose asexual lichenized fungus Lepraria neglecta (Nyl.) Erichsen.</title>
        <authorList>
            <person name="Allen J.L."/>
            <person name="Pfeffer B."/>
        </authorList>
    </citation>
    <scope>NUCLEOTIDE SEQUENCE</scope>
    <source>
        <strain evidence="1">Allen 5258</strain>
    </source>
</reference>
<protein>
    <submittedName>
        <fullName evidence="1">Uncharacterized protein</fullName>
    </submittedName>
</protein>
<dbReference type="Proteomes" id="UP001276659">
    <property type="component" value="Unassembled WGS sequence"/>
</dbReference>
<dbReference type="EMBL" id="JASNWA010000007">
    <property type="protein sequence ID" value="KAK3173285.1"/>
    <property type="molecule type" value="Genomic_DNA"/>
</dbReference>